<name>A0ACC2RDK0_9FUNG</name>
<keyword evidence="2" id="KW-1185">Reference proteome</keyword>
<evidence type="ECO:0000313" key="1">
    <source>
        <dbReference type="EMBL" id="KAJ9048138.1"/>
    </source>
</evidence>
<comment type="caution">
    <text evidence="1">The sequence shown here is derived from an EMBL/GenBank/DDBJ whole genome shotgun (WGS) entry which is preliminary data.</text>
</comment>
<evidence type="ECO:0000313" key="2">
    <source>
        <dbReference type="Proteomes" id="UP001165960"/>
    </source>
</evidence>
<dbReference type="Proteomes" id="UP001165960">
    <property type="component" value="Unassembled WGS sequence"/>
</dbReference>
<organism evidence="1 2">
    <name type="scientific">Entomophthora muscae</name>
    <dbReference type="NCBI Taxonomy" id="34485"/>
    <lineage>
        <taxon>Eukaryota</taxon>
        <taxon>Fungi</taxon>
        <taxon>Fungi incertae sedis</taxon>
        <taxon>Zoopagomycota</taxon>
        <taxon>Entomophthoromycotina</taxon>
        <taxon>Entomophthoromycetes</taxon>
        <taxon>Entomophthorales</taxon>
        <taxon>Entomophthoraceae</taxon>
        <taxon>Entomophthora</taxon>
    </lineage>
</organism>
<dbReference type="EMBL" id="QTSX02007546">
    <property type="protein sequence ID" value="KAJ9048138.1"/>
    <property type="molecule type" value="Genomic_DNA"/>
</dbReference>
<sequence length="219" mass="24694">MKIPATRMGTQAGAPAASTLAVPPITPSVGDPLSKFLVAQQLPHFEESGFTAWLYTFEDYAEQFKLSDEDCLHEISCFLLGEARVWHQDVWVSTWANWKAQAELRFAEHEPDDIHQLGLLKMVHFKSLLDFLNSFQKTANKALKQHLKNNSSSDCKTTIENFHSLVSIRAFVNALTHSYSAMVQAAKPASLEEAITLVREKYDIWVDCATDEHPKENSE</sequence>
<accession>A0ACC2RDK0</accession>
<protein>
    <submittedName>
        <fullName evidence="1">Uncharacterized protein</fullName>
    </submittedName>
</protein>
<proteinExistence type="predicted"/>
<gene>
    <name evidence="1" type="ORF">DSO57_1038049</name>
</gene>
<reference evidence="1" key="1">
    <citation type="submission" date="2022-04" db="EMBL/GenBank/DDBJ databases">
        <title>Genome of the entomopathogenic fungus Entomophthora muscae.</title>
        <authorList>
            <person name="Elya C."/>
            <person name="Lovett B.R."/>
            <person name="Lee E."/>
            <person name="Macias A.M."/>
            <person name="Hajek A.E."/>
            <person name="De Bivort B.L."/>
            <person name="Kasson M.T."/>
            <person name="De Fine Licht H.H."/>
            <person name="Stajich J.E."/>
        </authorList>
    </citation>
    <scope>NUCLEOTIDE SEQUENCE</scope>
    <source>
        <strain evidence="1">Berkeley</strain>
    </source>
</reference>